<dbReference type="PANTHER" id="PTHR47240:SF2">
    <property type="entry name" value="CHROMO DOMAIN-CONTAINING PROTEIN LHP1"/>
    <property type="match status" value="1"/>
</dbReference>
<feature type="region of interest" description="Disordered" evidence="1">
    <location>
        <begin position="1"/>
        <end position="28"/>
    </location>
</feature>
<keyword evidence="3" id="KW-1185">Reference proteome</keyword>
<feature type="region of interest" description="Disordered" evidence="1">
    <location>
        <begin position="42"/>
        <end position="111"/>
    </location>
</feature>
<evidence type="ECO:0000256" key="1">
    <source>
        <dbReference type="SAM" id="MobiDB-lite"/>
    </source>
</evidence>
<reference evidence="2 3" key="1">
    <citation type="submission" date="2024-01" db="EMBL/GenBank/DDBJ databases">
        <title>Genome assemblies of Stephania.</title>
        <authorList>
            <person name="Yang L."/>
        </authorList>
    </citation>
    <scope>NUCLEOTIDE SEQUENCE [LARGE SCALE GENOMIC DNA]</scope>
    <source>
        <strain evidence="2">QJT</strain>
        <tissue evidence="2">Leaf</tissue>
    </source>
</reference>
<dbReference type="GO" id="GO:0031507">
    <property type="term" value="P:heterochromatin formation"/>
    <property type="evidence" value="ECO:0007669"/>
    <property type="project" value="InterPro"/>
</dbReference>
<dbReference type="AlphaFoldDB" id="A0AAP0EB80"/>
<evidence type="ECO:0000313" key="2">
    <source>
        <dbReference type="EMBL" id="KAK9090051.1"/>
    </source>
</evidence>
<feature type="compositionally biased region" description="Basic and acidic residues" evidence="1">
    <location>
        <begin position="143"/>
        <end position="155"/>
    </location>
</feature>
<sequence length="397" mass="43336">MKGTQGGGRKKIDGALPQQLQGDEEEDNIIICDNRMEVVRAERAAGEFNDDGNVDDEDDGEEEKVGEEDEGERPKLAEGFYEIEGVRRKRRKRKQGFSHTQAKKKQCSTSTSSLPCIKVGSGYRHLLSASLVSSSISKSPHLKPNDSKSDDHLDEVTNYPGNGVLAGRQPENMSANVLLVDDQDKEADLTRCNGEGVLADKLNAGRMSTHIPDALVLECDGLKEELQKSELQTSRCTGARKRKSGFVRRFKQESTSHESGDAQNSIARCVIGSGDKLGALGMEDAESLGDDLGDKNNLDHAVTPSSITKIIKAIGYSASISNNIQDVLITFVAMRSDGREVVVDSKFLKVNNPLLDIEVDMSEVLLRKVSKDPKESSNVSSFPGPKEFIRIGRSSIK</sequence>
<feature type="region of interest" description="Disordered" evidence="1">
    <location>
        <begin position="135"/>
        <end position="155"/>
    </location>
</feature>
<proteinExistence type="predicted"/>
<name>A0AAP0EB80_9MAGN</name>
<feature type="compositionally biased region" description="Basic residues" evidence="1">
    <location>
        <begin position="87"/>
        <end position="106"/>
    </location>
</feature>
<gene>
    <name evidence="2" type="ORF">Sjap_023228</name>
</gene>
<organism evidence="2 3">
    <name type="scientific">Stephania japonica</name>
    <dbReference type="NCBI Taxonomy" id="461633"/>
    <lineage>
        <taxon>Eukaryota</taxon>
        <taxon>Viridiplantae</taxon>
        <taxon>Streptophyta</taxon>
        <taxon>Embryophyta</taxon>
        <taxon>Tracheophyta</taxon>
        <taxon>Spermatophyta</taxon>
        <taxon>Magnoliopsida</taxon>
        <taxon>Ranunculales</taxon>
        <taxon>Menispermaceae</taxon>
        <taxon>Menispermoideae</taxon>
        <taxon>Cissampelideae</taxon>
        <taxon>Stephania</taxon>
    </lineage>
</organism>
<dbReference type="EMBL" id="JBBNAE010000010">
    <property type="protein sequence ID" value="KAK9090051.1"/>
    <property type="molecule type" value="Genomic_DNA"/>
</dbReference>
<feature type="compositionally biased region" description="Acidic residues" evidence="1">
    <location>
        <begin position="48"/>
        <end position="71"/>
    </location>
</feature>
<comment type="caution">
    <text evidence="2">The sequence shown here is derived from an EMBL/GenBank/DDBJ whole genome shotgun (WGS) entry which is preliminary data.</text>
</comment>
<protein>
    <submittedName>
        <fullName evidence="2">Uncharacterized protein</fullName>
    </submittedName>
</protein>
<evidence type="ECO:0000313" key="3">
    <source>
        <dbReference type="Proteomes" id="UP001417504"/>
    </source>
</evidence>
<dbReference type="InterPro" id="IPR044251">
    <property type="entry name" value="LHP1-like"/>
</dbReference>
<dbReference type="PANTHER" id="PTHR47240">
    <property type="entry name" value="CHROMO DOMAIN-CONTAINING PROTEIN LHP1"/>
    <property type="match status" value="1"/>
</dbReference>
<dbReference type="Proteomes" id="UP001417504">
    <property type="component" value="Unassembled WGS sequence"/>
</dbReference>
<accession>A0AAP0EB80</accession>